<dbReference type="PANTHER" id="PTHR35841">
    <property type="entry name" value="PHOSPHONATES-BINDING PERIPLASMIC PROTEIN"/>
    <property type="match status" value="1"/>
</dbReference>
<accession>A0AAJ1BFN9</accession>
<dbReference type="Gene3D" id="3.40.190.10">
    <property type="entry name" value="Periplasmic binding protein-like II"/>
    <property type="match status" value="2"/>
</dbReference>
<dbReference type="EMBL" id="JAKUDL010000002">
    <property type="protein sequence ID" value="MCH4293918.1"/>
    <property type="molecule type" value="Genomic_DNA"/>
</dbReference>
<comment type="caution">
    <text evidence="1">The sequence shown here is derived from an EMBL/GenBank/DDBJ whole genome shotgun (WGS) entry which is preliminary data.</text>
</comment>
<dbReference type="RefSeq" id="WP_240590381.1">
    <property type="nucleotide sequence ID" value="NZ_JAKUDL010000002.1"/>
</dbReference>
<evidence type="ECO:0000313" key="2">
    <source>
        <dbReference type="Proteomes" id="UP001297581"/>
    </source>
</evidence>
<sequence>MSTGIRDSMHRLARRLLSAKHGLLLALCLGWAAMGLAAEATAPTEPALPGELVFGIVPQQSASTLARLWAPLLARLSKDTGIRLRFATAPDIPEFERRLAAGEYDVAYMNPFHYVVLHDKVGYRALVKEADKRLKGILVVAKESPIASLDEINGLELALPAPAAFAASVLPRATLRQMGIEANYRYVGSHDSVYLAVSRGFFAVGGGVMRTLKAQAPEVQDKLRILWQTPGHTPHAFAALPSVTDAASLKLISAFEALSGDDEGKAMLSALGFGALKQAKDSDWDDIRALKLGELPQTGADATVNSPADTPGL</sequence>
<gene>
    <name evidence="1" type="ORF">MJ923_06315</name>
</gene>
<dbReference type="Proteomes" id="UP001297581">
    <property type="component" value="Unassembled WGS sequence"/>
</dbReference>
<protein>
    <submittedName>
        <fullName evidence="1">Phosphate/phosphite/phosphonate ABC transporter substrate-binding protein</fullName>
    </submittedName>
</protein>
<organism evidence="1 2">
    <name type="scientific">Shewanella zhuhaiensis</name>
    <dbReference type="NCBI Taxonomy" id="2919576"/>
    <lineage>
        <taxon>Bacteria</taxon>
        <taxon>Pseudomonadati</taxon>
        <taxon>Pseudomonadota</taxon>
        <taxon>Gammaproteobacteria</taxon>
        <taxon>Alteromonadales</taxon>
        <taxon>Shewanellaceae</taxon>
        <taxon>Shewanella</taxon>
    </lineage>
</organism>
<reference evidence="1 2" key="1">
    <citation type="submission" date="2022-02" db="EMBL/GenBank/DDBJ databases">
        <title>The genome sequence of Shewanella sp. 3B26.</title>
        <authorList>
            <person name="Du J."/>
        </authorList>
    </citation>
    <scope>NUCLEOTIDE SEQUENCE [LARGE SCALE GENOMIC DNA]</scope>
    <source>
        <strain evidence="1 2">3B26</strain>
    </source>
</reference>
<evidence type="ECO:0000313" key="1">
    <source>
        <dbReference type="EMBL" id="MCH4293918.1"/>
    </source>
</evidence>
<proteinExistence type="predicted"/>
<dbReference type="Pfam" id="PF12974">
    <property type="entry name" value="Phosphonate-bd"/>
    <property type="match status" value="1"/>
</dbReference>
<dbReference type="SUPFAM" id="SSF53850">
    <property type="entry name" value="Periplasmic binding protein-like II"/>
    <property type="match status" value="1"/>
</dbReference>
<keyword evidence="2" id="KW-1185">Reference proteome</keyword>
<dbReference type="AlphaFoldDB" id="A0AAJ1BFN9"/>
<dbReference type="PANTHER" id="PTHR35841:SF1">
    <property type="entry name" value="PHOSPHONATES-BINDING PERIPLASMIC PROTEIN"/>
    <property type="match status" value="1"/>
</dbReference>
<name>A0AAJ1BFN9_9GAMM</name>